<sequence>MTTFKTLLLAFAALCLGGCAVFPIGSVKPGMSREEVVSTMGPPSAVIDLRPGTRLQYSGQPGGQFAFMVDLDAAGRVGSVRQVLTEKDFGRIEPGKWTQADVLREFGRPALIGRVGSWNGDILTYRWYGMQDMFYWIYLDGAQVVQKAHAGVEERPSMVVDTP</sequence>
<evidence type="ECO:0000313" key="1">
    <source>
        <dbReference type="EMBL" id="GGB10945.1"/>
    </source>
</evidence>
<gene>
    <name evidence="1" type="ORF">GCM10011496_34900</name>
</gene>
<evidence type="ECO:0000313" key="2">
    <source>
        <dbReference type="Proteomes" id="UP000620596"/>
    </source>
</evidence>
<dbReference type="RefSeq" id="WP_188709779.1">
    <property type="nucleotide sequence ID" value="NZ_BMIG01000016.1"/>
</dbReference>
<evidence type="ECO:0008006" key="3">
    <source>
        <dbReference type="Google" id="ProtNLM"/>
    </source>
</evidence>
<protein>
    <recommendedName>
        <fullName evidence="3">Lipoprotein transmembrane</fullName>
    </recommendedName>
</protein>
<organism evidence="1 2">
    <name type="scientific">Polaromonas eurypsychrophila</name>
    <dbReference type="NCBI Taxonomy" id="1614635"/>
    <lineage>
        <taxon>Bacteria</taxon>
        <taxon>Pseudomonadati</taxon>
        <taxon>Pseudomonadota</taxon>
        <taxon>Betaproteobacteria</taxon>
        <taxon>Burkholderiales</taxon>
        <taxon>Comamonadaceae</taxon>
        <taxon>Polaromonas</taxon>
    </lineage>
</organism>
<reference evidence="1" key="2">
    <citation type="submission" date="2020-09" db="EMBL/GenBank/DDBJ databases">
        <authorList>
            <person name="Sun Q."/>
            <person name="Zhou Y."/>
        </authorList>
    </citation>
    <scope>NUCLEOTIDE SEQUENCE</scope>
    <source>
        <strain evidence="1">CGMCC 1.15322</strain>
    </source>
</reference>
<reference evidence="1" key="1">
    <citation type="journal article" date="2014" name="Int. J. Syst. Evol. Microbiol.">
        <title>Complete genome sequence of Corynebacterium casei LMG S-19264T (=DSM 44701T), isolated from a smear-ripened cheese.</title>
        <authorList>
            <consortium name="US DOE Joint Genome Institute (JGI-PGF)"/>
            <person name="Walter F."/>
            <person name="Albersmeier A."/>
            <person name="Kalinowski J."/>
            <person name="Ruckert C."/>
        </authorList>
    </citation>
    <scope>NUCLEOTIDE SEQUENCE</scope>
    <source>
        <strain evidence="1">CGMCC 1.15322</strain>
    </source>
</reference>
<dbReference type="Proteomes" id="UP000620596">
    <property type="component" value="Unassembled WGS sequence"/>
</dbReference>
<keyword evidence="2" id="KW-1185">Reference proteome</keyword>
<name>A0A916WLZ7_9BURK</name>
<comment type="caution">
    <text evidence="1">The sequence shown here is derived from an EMBL/GenBank/DDBJ whole genome shotgun (WGS) entry which is preliminary data.</text>
</comment>
<proteinExistence type="predicted"/>
<accession>A0A916WLZ7</accession>
<dbReference type="EMBL" id="BMIG01000016">
    <property type="protein sequence ID" value="GGB10945.1"/>
    <property type="molecule type" value="Genomic_DNA"/>
</dbReference>
<dbReference type="AlphaFoldDB" id="A0A916WLZ7"/>